<dbReference type="GO" id="GO:0005525">
    <property type="term" value="F:GTP binding"/>
    <property type="evidence" value="ECO:0007669"/>
    <property type="project" value="UniProtKB-KW"/>
</dbReference>
<dbReference type="InterPro" id="IPR001233">
    <property type="entry name" value="RtcB"/>
</dbReference>
<dbReference type="Gene3D" id="3.90.1860.10">
    <property type="entry name" value="tRNA-splicing ligase RtcB"/>
    <property type="match status" value="1"/>
</dbReference>
<dbReference type="Proteomes" id="UP000183417">
    <property type="component" value="Unassembled WGS sequence"/>
</dbReference>
<evidence type="ECO:0000256" key="4">
    <source>
        <dbReference type="ARBA" id="ARBA00022800"/>
    </source>
</evidence>
<feature type="binding site" evidence="9">
    <location>
        <begin position="396"/>
        <end position="399"/>
    </location>
    <ligand>
        <name>GMP</name>
        <dbReference type="ChEBI" id="CHEBI:58115"/>
    </ligand>
</feature>
<keyword evidence="2 10" id="KW-0479">Metal-binding</keyword>
<organism evidence="12 13">
    <name type="scientific">Delftia lacustris</name>
    <dbReference type="NCBI Taxonomy" id="558537"/>
    <lineage>
        <taxon>Bacteria</taxon>
        <taxon>Pseudomonadati</taxon>
        <taxon>Pseudomonadota</taxon>
        <taxon>Betaproteobacteria</taxon>
        <taxon>Burkholderiales</taxon>
        <taxon>Comamonadaceae</taxon>
        <taxon>Delftia</taxon>
    </lineage>
</organism>
<evidence type="ECO:0000313" key="13">
    <source>
        <dbReference type="Proteomes" id="UP000183417"/>
    </source>
</evidence>
<keyword evidence="1 11" id="KW-0436">Ligase</keyword>
<dbReference type="GO" id="GO:0006396">
    <property type="term" value="P:RNA processing"/>
    <property type="evidence" value="ECO:0007669"/>
    <property type="project" value="InterPro"/>
</dbReference>
<sequence>MSTPQRLQRAFARTGISLDYRDGIYHVRDGQAEAHILLPDSLPLEDKAVRQLLAFAAVRRHDGQGSHGAVCRACATPDFHPGTVAPVGSVVATPSDFVIPAAIGTDINCSVRLLTTGARLDQLAPHKGRLVDLLTASLLGSGRDVPVTTAAFRALFDHGPAAFVDRLSGQGLWGHVDRDRLHRELAACIGLDSFAGSARHAPHAYLQERHAVFRDPCLGTVGSGNHFVELQVVDEVLDRHAAYRAGLRAGDVVVMIHSGSRDLGFYVGQAWKDRARAEWPQGVKHPASGLYGLSGPLAGEYLQAMGVAARYAWANRVVLAELVRKDLEQIVGAADSRLVVDVPHNVVLQQGGMNIHRKGATPANEGDFALIPGSMGDASYLVTGLGAADWLWSCSHGAGRRMRRQAVRALRPEARAGHAAEQGWQCVTLREERRIEEAPEAYKPIGPVIESQEAAGLIHAAVKLRPWITFKA</sequence>
<comment type="cofactor">
    <cofactor evidence="10 11">
        <name>Mn(2+)</name>
        <dbReference type="ChEBI" id="CHEBI:29035"/>
    </cofactor>
    <text evidence="10 11">Binds 2 manganese ions per subunit.</text>
</comment>
<dbReference type="SUPFAM" id="SSF103365">
    <property type="entry name" value="Hypothetical protein PH1602"/>
    <property type="match status" value="1"/>
</dbReference>
<name>A0A1H3LEZ3_9BURK</name>
<feature type="binding site" evidence="10">
    <location>
        <position position="106"/>
    </location>
    <ligand>
        <name>Mn(2+)</name>
        <dbReference type="ChEBI" id="CHEBI:29035"/>
        <label>1</label>
    </ligand>
</feature>
<feature type="binding site" evidence="10">
    <location>
        <position position="344"/>
    </location>
    <ligand>
        <name>Mn(2+)</name>
        <dbReference type="ChEBI" id="CHEBI:29035"/>
        <label>2</label>
    </ligand>
</feature>
<evidence type="ECO:0000256" key="5">
    <source>
        <dbReference type="ARBA" id="ARBA00023134"/>
    </source>
</evidence>
<evidence type="ECO:0000256" key="1">
    <source>
        <dbReference type="ARBA" id="ARBA00022598"/>
    </source>
</evidence>
<keyword evidence="4" id="KW-0692">RNA repair</keyword>
<keyword evidence="3 9" id="KW-0547">Nucleotide-binding</keyword>
<comment type="similarity">
    <text evidence="11">Belongs to the RtcB family.</text>
</comment>
<feature type="binding site" evidence="9">
    <location>
        <begin position="225"/>
        <end position="229"/>
    </location>
    <ligand>
        <name>GMP</name>
        <dbReference type="ChEBI" id="CHEBI:58115"/>
    </ligand>
</feature>
<reference evidence="12 13" key="1">
    <citation type="submission" date="2016-10" db="EMBL/GenBank/DDBJ databases">
        <authorList>
            <person name="de Groot N.N."/>
        </authorList>
    </citation>
    <scope>NUCLEOTIDE SEQUENCE [LARGE SCALE GENOMIC DNA]</scope>
    <source>
        <strain evidence="12 13">LMG 24775</strain>
    </source>
</reference>
<dbReference type="PANTHER" id="PTHR11118">
    <property type="entry name" value="RNA-SPLICING LIGASE RTCB HOMOLOG"/>
    <property type="match status" value="1"/>
</dbReference>
<comment type="subunit">
    <text evidence="11">Monomer.</text>
</comment>
<evidence type="ECO:0000256" key="7">
    <source>
        <dbReference type="ARBA" id="ARBA00047746"/>
    </source>
</evidence>
<feature type="active site" description="GMP-histidine intermediate" evidence="8">
    <location>
        <position position="396"/>
    </location>
</feature>
<dbReference type="EC" id="6.5.1.-" evidence="11"/>
<gene>
    <name evidence="11" type="primary">rtcB</name>
    <name evidence="12" type="ORF">SAMN05421547_106168</name>
</gene>
<evidence type="ECO:0000256" key="3">
    <source>
        <dbReference type="ARBA" id="ARBA00022741"/>
    </source>
</evidence>
<dbReference type="RefSeq" id="WP_074921517.1">
    <property type="nucleotide sequence ID" value="NZ_CP141274.1"/>
</dbReference>
<feature type="binding site" evidence="10">
    <location>
        <position position="257"/>
    </location>
    <ligand>
        <name>Mn(2+)</name>
        <dbReference type="ChEBI" id="CHEBI:29035"/>
        <label>2</label>
    </ligand>
</feature>
<dbReference type="GO" id="GO:0170057">
    <property type="term" value="F:RNA ligase (GTP) activity"/>
    <property type="evidence" value="ECO:0007669"/>
    <property type="project" value="UniProtKB-EC"/>
</dbReference>
<evidence type="ECO:0000256" key="11">
    <source>
        <dbReference type="RuleBase" id="RU371113"/>
    </source>
</evidence>
<dbReference type="PANTHER" id="PTHR11118:SF1">
    <property type="entry name" value="RNA-SPLICING LIGASE RTCB HOMOLOG"/>
    <property type="match status" value="1"/>
</dbReference>
<dbReference type="EMBL" id="FNPE01000006">
    <property type="protein sequence ID" value="SDY62886.1"/>
    <property type="molecule type" value="Genomic_DNA"/>
</dbReference>
<proteinExistence type="inferred from homology"/>
<evidence type="ECO:0000256" key="10">
    <source>
        <dbReference type="PIRSR" id="PIRSR601233-3"/>
    </source>
</evidence>
<protein>
    <recommendedName>
        <fullName evidence="11">tRNA-splicing ligase RtcB</fullName>
        <ecNumber evidence="11">6.5.1.-</ecNumber>
    </recommendedName>
</protein>
<dbReference type="GO" id="GO:0046872">
    <property type="term" value="F:metal ion binding"/>
    <property type="evidence" value="ECO:0007669"/>
    <property type="project" value="UniProtKB-UniRule"/>
</dbReference>
<dbReference type="GO" id="GO:0042245">
    <property type="term" value="P:RNA repair"/>
    <property type="evidence" value="ECO:0007669"/>
    <property type="project" value="UniProtKB-KW"/>
</dbReference>
<feature type="binding site" evidence="9">
    <location>
        <begin position="372"/>
        <end position="375"/>
    </location>
    <ligand>
        <name>GMP</name>
        <dbReference type="ChEBI" id="CHEBI:58115"/>
    </ligand>
</feature>
<keyword evidence="5 9" id="KW-0342">GTP-binding</keyword>
<dbReference type="GO" id="GO:0003972">
    <property type="term" value="F:RNA ligase (ATP) activity"/>
    <property type="evidence" value="ECO:0007669"/>
    <property type="project" value="TreeGrafter"/>
</dbReference>
<comment type="catalytic activity">
    <reaction evidence="7">
        <text>a 3'-end 3'-phospho-ribonucleotide-RNA + a 5'-end dephospho-ribonucleoside-RNA + GTP = a ribonucleotidyl-ribonucleotide-RNA + GMP + diphosphate</text>
        <dbReference type="Rhea" id="RHEA:68076"/>
        <dbReference type="Rhea" id="RHEA-COMP:10463"/>
        <dbReference type="Rhea" id="RHEA-COMP:13936"/>
        <dbReference type="Rhea" id="RHEA-COMP:17355"/>
        <dbReference type="ChEBI" id="CHEBI:33019"/>
        <dbReference type="ChEBI" id="CHEBI:37565"/>
        <dbReference type="ChEBI" id="CHEBI:58115"/>
        <dbReference type="ChEBI" id="CHEBI:83062"/>
        <dbReference type="ChEBI" id="CHEBI:138284"/>
        <dbReference type="ChEBI" id="CHEBI:173118"/>
        <dbReference type="EC" id="6.5.1.8"/>
    </reaction>
</comment>
<evidence type="ECO:0000256" key="6">
    <source>
        <dbReference type="ARBA" id="ARBA00023211"/>
    </source>
</evidence>
<dbReference type="Pfam" id="PF01139">
    <property type="entry name" value="RtcB"/>
    <property type="match status" value="1"/>
</dbReference>
<dbReference type="InterPro" id="IPR036025">
    <property type="entry name" value="RtcB-like_sf"/>
</dbReference>
<feature type="binding site" evidence="9">
    <location>
        <position position="471"/>
    </location>
    <ligand>
        <name>GMP</name>
        <dbReference type="ChEBI" id="CHEBI:58115"/>
    </ligand>
</feature>
<dbReference type="GeneID" id="94690301"/>
<evidence type="ECO:0000256" key="2">
    <source>
        <dbReference type="ARBA" id="ARBA00022723"/>
    </source>
</evidence>
<accession>A0A1H3LEZ3</accession>
<evidence type="ECO:0000313" key="12">
    <source>
        <dbReference type="EMBL" id="SDY62886.1"/>
    </source>
</evidence>
<evidence type="ECO:0000256" key="9">
    <source>
        <dbReference type="PIRSR" id="PIRSR601233-2"/>
    </source>
</evidence>
<feature type="binding site" evidence="9">
    <location>
        <begin position="344"/>
        <end position="345"/>
    </location>
    <ligand>
        <name>GMP</name>
        <dbReference type="ChEBI" id="CHEBI:58115"/>
    </ligand>
</feature>
<keyword evidence="6 10" id="KW-0464">Manganese</keyword>
<dbReference type="AlphaFoldDB" id="A0A1H3LEZ3"/>
<feature type="binding site" evidence="9">
    <location>
        <position position="379"/>
    </location>
    <ligand>
        <name>GMP</name>
        <dbReference type="ChEBI" id="CHEBI:58115"/>
    </ligand>
</feature>
<evidence type="ECO:0000256" key="8">
    <source>
        <dbReference type="PIRSR" id="PIRSR601233-1"/>
    </source>
</evidence>
<feature type="binding site" evidence="10">
    <location>
        <position position="226"/>
    </location>
    <ligand>
        <name>Mn(2+)</name>
        <dbReference type="ChEBI" id="CHEBI:29035"/>
        <label>1</label>
    </ligand>
</feature>